<dbReference type="PANTHER" id="PTHR38032">
    <property type="entry name" value="POLYMERASE-RELATED"/>
    <property type="match status" value="1"/>
</dbReference>
<dbReference type="HOGENOM" id="CLU_015044_0_0_9"/>
<dbReference type="InterPro" id="IPR046866">
    <property type="entry name" value="FapA_N"/>
</dbReference>
<dbReference type="EMBL" id="CP002547">
    <property type="protein sequence ID" value="ADY54991.1"/>
    <property type="molecule type" value="Genomic_DNA"/>
</dbReference>
<protein>
    <recommendedName>
        <fullName evidence="1">Flagellar Assembly Protein A N-terminal region domain-containing protein</fullName>
    </recommendedName>
</protein>
<dbReference type="OrthoDB" id="1279at2"/>
<keyword evidence="3" id="KW-1185">Reference proteome</keyword>
<evidence type="ECO:0000313" key="2">
    <source>
        <dbReference type="EMBL" id="ADY54991.1"/>
    </source>
</evidence>
<dbReference type="RefSeq" id="WP_013623862.1">
    <property type="nucleotide sequence ID" value="NC_015172.1"/>
</dbReference>
<organism evidence="2 3">
    <name type="scientific">Syntrophobotulus glycolicus (strain DSM 8271 / FlGlyR)</name>
    <dbReference type="NCBI Taxonomy" id="645991"/>
    <lineage>
        <taxon>Bacteria</taxon>
        <taxon>Bacillati</taxon>
        <taxon>Bacillota</taxon>
        <taxon>Clostridia</taxon>
        <taxon>Eubacteriales</taxon>
        <taxon>Desulfitobacteriaceae</taxon>
        <taxon>Syntrophobotulus</taxon>
    </lineage>
</organism>
<dbReference type="Pfam" id="PF03961">
    <property type="entry name" value="FapA"/>
    <property type="match status" value="1"/>
</dbReference>
<dbReference type="Pfam" id="PF20250">
    <property type="entry name" value="FapA_N"/>
    <property type="match status" value="1"/>
</dbReference>
<dbReference type="InterPro" id="IPR046865">
    <property type="entry name" value="FapA_b_solenoid"/>
</dbReference>
<dbReference type="PANTHER" id="PTHR38032:SF1">
    <property type="entry name" value="RNA-BINDING PROTEIN KHPB N-TERMINAL DOMAIN-CONTAINING PROTEIN"/>
    <property type="match status" value="1"/>
</dbReference>
<proteinExistence type="predicted"/>
<gene>
    <name evidence="2" type="ordered locus">Sgly_0629</name>
</gene>
<sequence>MKEIIAHGKSLDEIRAEWAEKWECQPEDLELEVKAKPGIFHKSWTVRVVLNEQAAAAPQETEITWDGEKYKIIPGKEVETIYPFTPAGRLNHENQELFEEYTVTRGDSLEFYPLMREGGLKWNLQVSPDGSMAVAFVKHDHAGKYIFVEEIPNESRFYLEKYLRWEPSEDRGEVWDEEKLKEELKENQIIHGIKPDAWARVLAVEGAAQVVIAEETPAVPTIHAKLEDYIGKSSDQINDDEKIDYFASKLKVCQEGDLLAKKIPGQEGTPGMNIFGDIRPVEKMIDFQFKRKQKQNVCFSEDGLEVRAACTGTPKKSDNYTYHVENVYILNNDVDLTTGSVDFPGNVMINGNVQEGLHVCSGGTVSLQGSASNAVIKAGSGLLVKNNIIASKIIVGEKYVSRSQYIKLLKDLTEDLEDCVTQVEQIESSAAGRNVPIGQLLKIVLEKNFRTLPKKAEEAEKSLAAQDEQMSDKELDIAIKSIKHFVVGTGPLQMKSLTFLKSSFKVVENFVKMVTDVVAENIVCDVNYVQNSDLKCAGDFVCRKGVYNSTINAEGKVDILGVCRGGEIFCGQDAYFKELGGSNISATVIRANKQSKINVDYCNSNVIFYSGKEIIRIDEDVQKLSIYRENGLLKADKLKWDKQS</sequence>
<dbReference type="AlphaFoldDB" id="F0SZY0"/>
<dbReference type="KEGG" id="sgy:Sgly_0629"/>
<dbReference type="Proteomes" id="UP000007488">
    <property type="component" value="Chromosome"/>
</dbReference>
<evidence type="ECO:0000259" key="1">
    <source>
        <dbReference type="Pfam" id="PF20250"/>
    </source>
</evidence>
<evidence type="ECO:0000313" key="3">
    <source>
        <dbReference type="Proteomes" id="UP000007488"/>
    </source>
</evidence>
<dbReference type="eggNOG" id="COG1315">
    <property type="taxonomic scope" value="Bacteria"/>
</dbReference>
<dbReference type="InterPro" id="IPR005646">
    <property type="entry name" value="FapA"/>
</dbReference>
<name>F0SZY0_SYNGF</name>
<accession>F0SZY0</accession>
<dbReference type="STRING" id="645991.Sgly_0629"/>
<reference evidence="2 3" key="1">
    <citation type="journal article" date="2011" name="Stand. Genomic Sci.">
        <title>Complete genome sequence of Syntrophobotulus glycolicus type strain (FlGlyR).</title>
        <authorList>
            <person name="Han C."/>
            <person name="Mwirichia R."/>
            <person name="Chertkov O."/>
            <person name="Held B."/>
            <person name="Lapidus A."/>
            <person name="Nolan M."/>
            <person name="Lucas S."/>
            <person name="Hammon N."/>
            <person name="Deshpande S."/>
            <person name="Cheng J.F."/>
            <person name="Tapia R."/>
            <person name="Goodwin L."/>
            <person name="Pitluck S."/>
            <person name="Huntemann M."/>
            <person name="Liolios K."/>
            <person name="Ivanova N."/>
            <person name="Pagani I."/>
            <person name="Mavromatis K."/>
            <person name="Ovchinikova G."/>
            <person name="Pati A."/>
            <person name="Chen A."/>
            <person name="Palaniappan K."/>
            <person name="Land M."/>
            <person name="Hauser L."/>
            <person name="Brambilla E.M."/>
            <person name="Rohde M."/>
            <person name="Spring S."/>
            <person name="Sikorski J."/>
            <person name="Goker M."/>
            <person name="Woyke T."/>
            <person name="Bristow J."/>
            <person name="Eisen J.A."/>
            <person name="Markowitz V."/>
            <person name="Hugenholtz P."/>
            <person name="Kyrpides N.C."/>
            <person name="Klenk H.P."/>
            <person name="Detter J.C."/>
        </authorList>
    </citation>
    <scope>NUCLEOTIDE SEQUENCE [LARGE SCALE GENOMIC DNA]</scope>
    <source>
        <strain evidence="3">DSM 8271 / FlGlyR</strain>
    </source>
</reference>
<feature type="domain" description="Flagellar Assembly Protein A N-terminal region" evidence="1">
    <location>
        <begin position="167"/>
        <end position="318"/>
    </location>
</feature>
<reference evidence="3" key="2">
    <citation type="submission" date="2011-02" db="EMBL/GenBank/DDBJ databases">
        <title>The complete genome of Syntrophobotulus glycolicus DSM 8271.</title>
        <authorList>
            <person name="Lucas S."/>
            <person name="Copeland A."/>
            <person name="Lapidus A."/>
            <person name="Bruce D."/>
            <person name="Goodwin L."/>
            <person name="Pitluck S."/>
            <person name="Kyrpides N."/>
            <person name="Mavromatis K."/>
            <person name="Pagani I."/>
            <person name="Ivanova N."/>
            <person name="Mikhailova N."/>
            <person name="Chertkov O."/>
            <person name="Held B."/>
            <person name="Detter J.C."/>
            <person name="Tapia R."/>
            <person name="Han C."/>
            <person name="Land M."/>
            <person name="Hauser L."/>
            <person name="Markowitz V."/>
            <person name="Cheng J.-F."/>
            <person name="Hugenholtz P."/>
            <person name="Woyke T."/>
            <person name="Wu D."/>
            <person name="Spring S."/>
            <person name="Schroeder M."/>
            <person name="Brambilla E."/>
            <person name="Klenk H.-P."/>
            <person name="Eisen J.A."/>
        </authorList>
    </citation>
    <scope>NUCLEOTIDE SEQUENCE [LARGE SCALE GENOMIC DNA]</scope>
    <source>
        <strain evidence="3">DSM 8271 / FlGlyR</strain>
    </source>
</reference>